<accession>A0ABD4QHU4</accession>
<reference evidence="9 11" key="1">
    <citation type="submission" date="2015-07" db="EMBL/GenBank/DDBJ databases">
        <title>Bacillus zhangzhouensis sp. nov. and Bacillus nanhaiticus sp. nov.</title>
        <authorList>
            <person name="Liu Y."/>
            <person name="Lai Q."/>
            <person name="Shao Z."/>
        </authorList>
    </citation>
    <scope>NUCLEOTIDE SEQUENCE [LARGE SCALE GENOMIC DNA]</scope>
    <source>
        <strain evidence="9 11">NH7I_1</strain>
    </source>
</reference>
<comment type="similarity">
    <text evidence="7">Belongs to the drug/metabolite transporter (DMT) superfamily. Small multidrug resistance (SMR) (TC 2.A.7.1) family.</text>
</comment>
<dbReference type="InterPro" id="IPR000390">
    <property type="entry name" value="Small_drug/metabolite_transptr"/>
</dbReference>
<dbReference type="GO" id="GO:0022857">
    <property type="term" value="F:transmembrane transporter activity"/>
    <property type="evidence" value="ECO:0007669"/>
    <property type="project" value="UniProtKB-ARBA"/>
</dbReference>
<evidence type="ECO:0000256" key="7">
    <source>
        <dbReference type="RuleBase" id="RU003942"/>
    </source>
</evidence>
<dbReference type="Proteomes" id="UP000050272">
    <property type="component" value="Unassembled WGS sequence"/>
</dbReference>
<evidence type="ECO:0000256" key="6">
    <source>
        <dbReference type="ARBA" id="ARBA00023136"/>
    </source>
</evidence>
<keyword evidence="3" id="KW-1003">Cell membrane</keyword>
<dbReference type="SUPFAM" id="SSF103481">
    <property type="entry name" value="Multidrug resistance efflux transporter EmrE"/>
    <property type="match status" value="1"/>
</dbReference>
<dbReference type="EMBL" id="LGYN01000001">
    <property type="protein sequence ID" value="KPN15699.1"/>
    <property type="molecule type" value="Genomic_DNA"/>
</dbReference>
<dbReference type="Pfam" id="PF00893">
    <property type="entry name" value="Multi_Drug_Res"/>
    <property type="match status" value="1"/>
</dbReference>
<proteinExistence type="inferred from homology"/>
<evidence type="ECO:0000313" key="10">
    <source>
        <dbReference type="EMBL" id="MBR8688655.1"/>
    </source>
</evidence>
<keyword evidence="11" id="KW-1185">Reference proteome</keyword>
<feature type="transmembrane region" description="Helical" evidence="8">
    <location>
        <begin position="85"/>
        <end position="105"/>
    </location>
</feature>
<dbReference type="Proteomes" id="UP000676804">
    <property type="component" value="Unassembled WGS sequence"/>
</dbReference>
<evidence type="ECO:0000256" key="2">
    <source>
        <dbReference type="ARBA" id="ARBA00022448"/>
    </source>
</evidence>
<dbReference type="GO" id="GO:0005886">
    <property type="term" value="C:plasma membrane"/>
    <property type="evidence" value="ECO:0007669"/>
    <property type="project" value="UniProtKB-SubCell"/>
</dbReference>
<keyword evidence="5 8" id="KW-1133">Transmembrane helix</keyword>
<dbReference type="PANTHER" id="PTHR30561:SF1">
    <property type="entry name" value="MULTIDRUG TRANSPORTER EMRE"/>
    <property type="match status" value="1"/>
</dbReference>
<feature type="transmembrane region" description="Helical" evidence="8">
    <location>
        <begin position="30"/>
        <end position="50"/>
    </location>
</feature>
<protein>
    <submittedName>
        <fullName evidence="10">Multidrug efflux SMR transporter</fullName>
    </submittedName>
    <submittedName>
        <fullName evidence="9">Quaternary ammonium transporter</fullName>
    </submittedName>
</protein>
<dbReference type="AlphaFoldDB" id="A0ABD4QHU4"/>
<comment type="caution">
    <text evidence="10">The sequence shown here is derived from an EMBL/GenBank/DDBJ whole genome shotgun (WGS) entry which is preliminary data.</text>
</comment>
<keyword evidence="4 7" id="KW-0812">Transmembrane</keyword>
<keyword evidence="6 8" id="KW-0472">Membrane</keyword>
<name>A0ABD4QHU4_9BACI</name>
<sequence>MTYYILLMISILLEVIGVFCLNAANGFTNFVPTILAILFYCSSIAIYILLTAHREVGTVNAVFAGTGTVLVTIIGIVFFNETISTLKLIGISLIITGAVSINLRLENNRDMCKES</sequence>
<evidence type="ECO:0000256" key="3">
    <source>
        <dbReference type="ARBA" id="ARBA00022475"/>
    </source>
</evidence>
<feature type="transmembrane region" description="Helical" evidence="8">
    <location>
        <begin position="5"/>
        <end position="24"/>
    </location>
</feature>
<dbReference type="InterPro" id="IPR045324">
    <property type="entry name" value="Small_multidrug_res"/>
</dbReference>
<reference evidence="10 12" key="2">
    <citation type="submission" date="2021-04" db="EMBL/GenBank/DDBJ databases">
        <title>Isolation of newly marine bacteria for enzymatic activity.</title>
        <authorList>
            <person name="Hadi W.A.M."/>
            <person name="Nair A.J.J."/>
            <person name="Edwin B.T."/>
        </authorList>
    </citation>
    <scope>NUCLEOTIDE SEQUENCE [LARGE SCALE GENOMIC DNA]</scope>
    <source>
        <strain evidence="10 12">B28A</strain>
    </source>
</reference>
<evidence type="ECO:0000256" key="1">
    <source>
        <dbReference type="ARBA" id="ARBA00004651"/>
    </source>
</evidence>
<evidence type="ECO:0000256" key="5">
    <source>
        <dbReference type="ARBA" id="ARBA00022989"/>
    </source>
</evidence>
<comment type="subcellular location">
    <subcellularLocation>
        <location evidence="1 7">Cell membrane</location>
        <topology evidence="1 7">Multi-pass membrane protein</topology>
    </subcellularLocation>
</comment>
<evidence type="ECO:0000313" key="11">
    <source>
        <dbReference type="Proteomes" id="UP000050272"/>
    </source>
</evidence>
<organism evidence="10 12">
    <name type="scientific">Bacillus australimaris</name>
    <dbReference type="NCBI Taxonomy" id="1326968"/>
    <lineage>
        <taxon>Bacteria</taxon>
        <taxon>Bacillati</taxon>
        <taxon>Bacillota</taxon>
        <taxon>Bacilli</taxon>
        <taxon>Bacillales</taxon>
        <taxon>Bacillaceae</taxon>
        <taxon>Bacillus</taxon>
    </lineage>
</organism>
<evidence type="ECO:0000256" key="8">
    <source>
        <dbReference type="SAM" id="Phobius"/>
    </source>
</evidence>
<keyword evidence="2" id="KW-0813">Transport</keyword>
<evidence type="ECO:0000256" key="4">
    <source>
        <dbReference type="ARBA" id="ARBA00022692"/>
    </source>
</evidence>
<dbReference type="RefSeq" id="WP_060697412.1">
    <property type="nucleotide sequence ID" value="NZ_JAGQFH010000001.1"/>
</dbReference>
<feature type="transmembrane region" description="Helical" evidence="8">
    <location>
        <begin position="57"/>
        <end position="79"/>
    </location>
</feature>
<dbReference type="PANTHER" id="PTHR30561">
    <property type="entry name" value="SMR FAMILY PROTON-DEPENDENT DRUG EFFLUX TRANSPORTER SUGE"/>
    <property type="match status" value="1"/>
</dbReference>
<dbReference type="EMBL" id="JAGQFH010000001">
    <property type="protein sequence ID" value="MBR8688655.1"/>
    <property type="molecule type" value="Genomic_DNA"/>
</dbReference>
<gene>
    <name evidence="9" type="ORF">AKG37_02425</name>
    <name evidence="10" type="ORF">KCQ59_02500</name>
</gene>
<evidence type="ECO:0000313" key="9">
    <source>
        <dbReference type="EMBL" id="KPN15699.1"/>
    </source>
</evidence>
<evidence type="ECO:0000313" key="12">
    <source>
        <dbReference type="Proteomes" id="UP000676804"/>
    </source>
</evidence>
<dbReference type="InterPro" id="IPR037185">
    <property type="entry name" value="EmrE-like"/>
</dbReference>
<dbReference type="Gene3D" id="1.10.3730.20">
    <property type="match status" value="1"/>
</dbReference>